<feature type="compositionally biased region" description="Basic residues" evidence="1">
    <location>
        <begin position="472"/>
        <end position="483"/>
    </location>
</feature>
<evidence type="ECO:0000313" key="3">
    <source>
        <dbReference type="Proteomes" id="UP000041254"/>
    </source>
</evidence>
<evidence type="ECO:0008006" key="4">
    <source>
        <dbReference type="Google" id="ProtNLM"/>
    </source>
</evidence>
<dbReference type="AlphaFoldDB" id="A0A0G4EGN2"/>
<name>A0A0G4EGN2_VITBC</name>
<feature type="region of interest" description="Disordered" evidence="1">
    <location>
        <begin position="111"/>
        <end position="231"/>
    </location>
</feature>
<dbReference type="VEuPathDB" id="CryptoDB:Vbra_7323"/>
<dbReference type="EMBL" id="CDMY01000224">
    <property type="protein sequence ID" value="CEL94650.1"/>
    <property type="molecule type" value="Genomic_DNA"/>
</dbReference>
<feature type="compositionally biased region" description="Basic residues" evidence="1">
    <location>
        <begin position="170"/>
        <end position="181"/>
    </location>
</feature>
<proteinExistence type="predicted"/>
<feature type="compositionally biased region" description="Pro residues" evidence="1">
    <location>
        <begin position="338"/>
        <end position="352"/>
    </location>
</feature>
<feature type="compositionally biased region" description="Low complexity" evidence="1">
    <location>
        <begin position="360"/>
        <end position="389"/>
    </location>
</feature>
<evidence type="ECO:0000313" key="2">
    <source>
        <dbReference type="EMBL" id="CEL94650.1"/>
    </source>
</evidence>
<protein>
    <recommendedName>
        <fullName evidence="4">C3H1-type domain-containing protein</fullName>
    </recommendedName>
</protein>
<accession>A0A0G4EGN2</accession>
<gene>
    <name evidence="2" type="ORF">Vbra_7323</name>
</gene>
<feature type="compositionally biased region" description="Basic and acidic residues" evidence="1">
    <location>
        <begin position="145"/>
        <end position="158"/>
    </location>
</feature>
<reference evidence="2 3" key="1">
    <citation type="submission" date="2014-11" db="EMBL/GenBank/DDBJ databases">
        <authorList>
            <person name="Zhu J."/>
            <person name="Qi W."/>
            <person name="Song R."/>
        </authorList>
    </citation>
    <scope>NUCLEOTIDE SEQUENCE [LARGE SCALE GENOMIC DNA]</scope>
</reference>
<evidence type="ECO:0000256" key="1">
    <source>
        <dbReference type="SAM" id="MobiDB-lite"/>
    </source>
</evidence>
<feature type="region of interest" description="Disordered" evidence="1">
    <location>
        <begin position="465"/>
        <end position="493"/>
    </location>
</feature>
<sequence length="493" mass="53713">MYFLTPSESSVLDGQTSWLKGSVRNTFISIRSPLPASARRRCLSLSPRTITDAPHHHQQDHLHHCDPFARNATILMHSVAASECMAVARREGMARLRDDTAMYWEFRAMEQQQEQQAADHHGEGEGEGQGQEQEGKAMLPPLLKQHHDTDGENGDCCHPETPSTVESSSSKKRRRKKHKNKSGTISAHKTPQRTPTEALLCDDTDDEGDSPADLPGGTSPSPSPSPSASMQERLDFCARHRMRVLWFEEVEGDLGKISYGDYDHIVPINPGSAYHLLGSCKQCVFYWTKGCMNGASCSFCHFHHPHKKQYKCKRRVRTDSRPRIAVTGDHGIPVASLLPPPPPPPGPLPPSPSHSHSHSPHSSTTTPSASNTPTATALTPTPISSASSTPTPKCILLHAMDTPSTAASSSSLHQLELSDDDLEEGGCACAAAAAAAVGGGAKEVVSVPFLLLRRRGLPYVATVERDGERGSGRHTRTRTRTRTRTPSLTHIHR</sequence>
<organism evidence="2 3">
    <name type="scientific">Vitrella brassicaformis (strain CCMP3155)</name>
    <dbReference type="NCBI Taxonomy" id="1169540"/>
    <lineage>
        <taxon>Eukaryota</taxon>
        <taxon>Sar</taxon>
        <taxon>Alveolata</taxon>
        <taxon>Colpodellida</taxon>
        <taxon>Vitrellaceae</taxon>
        <taxon>Vitrella</taxon>
    </lineage>
</organism>
<feature type="region of interest" description="Disordered" evidence="1">
    <location>
        <begin position="324"/>
        <end position="389"/>
    </location>
</feature>
<keyword evidence="3" id="KW-1185">Reference proteome</keyword>
<feature type="compositionally biased region" description="Acidic residues" evidence="1">
    <location>
        <begin position="200"/>
        <end position="210"/>
    </location>
</feature>
<dbReference type="InParanoid" id="A0A0G4EGN2"/>
<dbReference type="Proteomes" id="UP000041254">
    <property type="component" value="Unassembled WGS sequence"/>
</dbReference>
<feature type="compositionally biased region" description="Polar residues" evidence="1">
    <location>
        <begin position="183"/>
        <end position="195"/>
    </location>
</feature>